<keyword evidence="5" id="KW-0288">FMN</keyword>
<keyword evidence="5" id="KW-0285">Flavoprotein</keyword>
<evidence type="ECO:0000313" key="8">
    <source>
        <dbReference type="Proteomes" id="UP000664167"/>
    </source>
</evidence>
<sequence>MTGTFGSYQDEIYLNGLGGIVPEYPLTHPELEAAAHAAMPASVRSYVAGGAGDERTQRANVTAFDGWGLVPRMFVGAAQRDLSVDLFGIPLPSPLFMAPIGVLGICAQDGHGDLATARAAARTGVPMVASTLSSDPMEDVAAALGQTPGFFQLYTPTDRELAESLVRRAEKSGFKAIVVTLDTWITGWRPRDLATANFPQLRGHCLANYTSDPVFRAQLAREPEEDMGAAVLRWTQIFGNPLTWDDLPWLRSITSLPLIVKGLCHPDDVRRARDGGVDGVYCSNHGGRQANGGLPALDALPGVVEAADGLPVLFDSGIRSGADVVKAVALGASAVGIGRPYAYGLALGGTDGVTHVLRSVLAEADLIMAVDGYPSLADLTPDALRRVG</sequence>
<feature type="binding site" evidence="5">
    <location>
        <position position="288"/>
    </location>
    <ligand>
        <name>glyoxylate</name>
        <dbReference type="ChEBI" id="CHEBI:36655"/>
    </ligand>
</feature>
<dbReference type="GO" id="GO:0016491">
    <property type="term" value="F:oxidoreductase activity"/>
    <property type="evidence" value="ECO:0007669"/>
    <property type="project" value="UniProtKB-KW"/>
</dbReference>
<comment type="caution">
    <text evidence="7">The sequence shown here is derived from an EMBL/GenBank/DDBJ whole genome shotgun (WGS) entry which is preliminary data.</text>
</comment>
<evidence type="ECO:0000256" key="1">
    <source>
        <dbReference type="ARBA" id="ARBA00001917"/>
    </source>
</evidence>
<feature type="binding site" evidence="5">
    <location>
        <position position="189"/>
    </location>
    <ligand>
        <name>glyoxylate</name>
        <dbReference type="ChEBI" id="CHEBI:36655"/>
    </ligand>
</feature>
<protein>
    <submittedName>
        <fullName evidence="7">Alpha-hydroxy-acid oxidizing protein</fullName>
    </submittedName>
</protein>
<dbReference type="InterPro" id="IPR000262">
    <property type="entry name" value="FMN-dep_DH"/>
</dbReference>
<evidence type="ECO:0000256" key="3">
    <source>
        <dbReference type="ARBA" id="ARBA00024042"/>
    </source>
</evidence>
<dbReference type="InterPro" id="IPR013785">
    <property type="entry name" value="Aldolase_TIM"/>
</dbReference>
<accession>A0A939F392</accession>
<feature type="binding site" evidence="5">
    <location>
        <begin position="99"/>
        <end position="101"/>
    </location>
    <ligand>
        <name>FMN</name>
        <dbReference type="ChEBI" id="CHEBI:58210"/>
    </ligand>
</feature>
<dbReference type="SUPFAM" id="SSF51395">
    <property type="entry name" value="FMN-linked oxidoreductases"/>
    <property type="match status" value="1"/>
</dbReference>
<dbReference type="EMBL" id="JAFLRJ010000067">
    <property type="protein sequence ID" value="MBO0511746.1"/>
    <property type="molecule type" value="Genomic_DNA"/>
</dbReference>
<name>A0A939F392_9ACTN</name>
<feature type="binding site" evidence="5">
    <location>
        <begin position="315"/>
        <end position="319"/>
    </location>
    <ligand>
        <name>FMN</name>
        <dbReference type="ChEBI" id="CHEBI:58210"/>
    </ligand>
</feature>
<evidence type="ECO:0000313" key="7">
    <source>
        <dbReference type="EMBL" id="MBO0511746.1"/>
    </source>
</evidence>
<feature type="binding site" evidence="5">
    <location>
        <begin position="338"/>
        <end position="339"/>
    </location>
    <ligand>
        <name>FMN</name>
        <dbReference type="ChEBI" id="CHEBI:58210"/>
    </ligand>
</feature>
<comment type="similarity">
    <text evidence="3">Belongs to the FMN-dependent alpha-hydroxy acid dehydrogenase family.</text>
</comment>
<dbReference type="InterPro" id="IPR012133">
    <property type="entry name" value="Alpha-hydoxy_acid_DH_FMN"/>
</dbReference>
<feature type="active site" description="Proton acceptor" evidence="4">
    <location>
        <position position="285"/>
    </location>
</feature>
<dbReference type="GO" id="GO:0010181">
    <property type="term" value="F:FMN binding"/>
    <property type="evidence" value="ECO:0007669"/>
    <property type="project" value="InterPro"/>
</dbReference>
<evidence type="ECO:0000256" key="4">
    <source>
        <dbReference type="PIRSR" id="PIRSR000138-1"/>
    </source>
</evidence>
<keyword evidence="8" id="KW-1185">Reference proteome</keyword>
<feature type="binding site" evidence="5">
    <location>
        <position position="285"/>
    </location>
    <ligand>
        <name>glyoxylate</name>
        <dbReference type="ChEBI" id="CHEBI:36655"/>
    </ligand>
</feature>
<dbReference type="PANTHER" id="PTHR10578">
    <property type="entry name" value="S -2-HYDROXY-ACID OXIDASE-RELATED"/>
    <property type="match status" value="1"/>
</dbReference>
<evidence type="ECO:0000256" key="5">
    <source>
        <dbReference type="PIRSR" id="PIRSR000138-2"/>
    </source>
</evidence>
<dbReference type="InterPro" id="IPR037396">
    <property type="entry name" value="FMN_HAD"/>
</dbReference>
<dbReference type="Gene3D" id="3.20.20.70">
    <property type="entry name" value="Aldolase class I"/>
    <property type="match status" value="1"/>
</dbReference>
<keyword evidence="2" id="KW-0560">Oxidoreductase</keyword>
<evidence type="ECO:0000256" key="2">
    <source>
        <dbReference type="ARBA" id="ARBA00023002"/>
    </source>
</evidence>
<dbReference type="PROSITE" id="PS00557">
    <property type="entry name" value="FMN_HYDROXY_ACID_DH_1"/>
    <property type="match status" value="1"/>
</dbReference>
<feature type="domain" description="FMN hydroxy acid dehydrogenase" evidence="6">
    <location>
        <begin position="20"/>
        <end position="388"/>
    </location>
</feature>
<dbReference type="PROSITE" id="PS51349">
    <property type="entry name" value="FMN_HYDROXY_ACID_DH_2"/>
    <property type="match status" value="1"/>
</dbReference>
<proteinExistence type="inferred from homology"/>
<feature type="binding site" evidence="5">
    <location>
        <position position="130"/>
    </location>
    <ligand>
        <name>FMN</name>
        <dbReference type="ChEBI" id="CHEBI:58210"/>
    </ligand>
</feature>
<feature type="binding site" evidence="5">
    <location>
        <position position="180"/>
    </location>
    <ligand>
        <name>FMN</name>
        <dbReference type="ChEBI" id="CHEBI:58210"/>
    </ligand>
</feature>
<dbReference type="PIRSF" id="PIRSF000138">
    <property type="entry name" value="Al-hdrx_acd_dh"/>
    <property type="match status" value="1"/>
</dbReference>
<dbReference type="AlphaFoldDB" id="A0A939F392"/>
<dbReference type="InterPro" id="IPR008259">
    <property type="entry name" value="FMN_hydac_DH_AS"/>
</dbReference>
<gene>
    <name evidence="7" type="ORF">J0695_07950</name>
</gene>
<feature type="binding site" evidence="5">
    <location>
        <position position="283"/>
    </location>
    <ligand>
        <name>FMN</name>
        <dbReference type="ChEBI" id="CHEBI:58210"/>
    </ligand>
</feature>
<dbReference type="Proteomes" id="UP000664167">
    <property type="component" value="Unassembled WGS sequence"/>
</dbReference>
<organism evidence="7 8">
    <name type="scientific">Streptomyces beijiangensis</name>
    <dbReference type="NCBI Taxonomy" id="163361"/>
    <lineage>
        <taxon>Bacteria</taxon>
        <taxon>Bacillati</taxon>
        <taxon>Actinomycetota</taxon>
        <taxon>Actinomycetes</taxon>
        <taxon>Kitasatosporales</taxon>
        <taxon>Streptomycetaceae</taxon>
        <taxon>Streptomyces</taxon>
    </lineage>
</organism>
<feature type="binding site" evidence="5">
    <location>
        <position position="154"/>
    </location>
    <ligand>
        <name>glyoxylate</name>
        <dbReference type="ChEBI" id="CHEBI:36655"/>
    </ligand>
</feature>
<feature type="binding site" evidence="5">
    <location>
        <position position="152"/>
    </location>
    <ligand>
        <name>FMN</name>
        <dbReference type="ChEBI" id="CHEBI:58210"/>
    </ligand>
</feature>
<dbReference type="RefSeq" id="WP_206961154.1">
    <property type="nucleotide sequence ID" value="NZ_BAAAJJ010000013.1"/>
</dbReference>
<reference evidence="7" key="1">
    <citation type="submission" date="2021-03" db="EMBL/GenBank/DDBJ databases">
        <title>Streptomyces poriferae sp. nov., a novel marine sponge-derived Actinobacteria species with anti-MRSA activity.</title>
        <authorList>
            <person name="Sandoval-Powers M."/>
            <person name="Kralova S."/>
            <person name="Nguyen G.-S."/>
            <person name="Fawwal D."/>
            <person name="Degnes K."/>
            <person name="Klinkenberg G."/>
            <person name="Sletta H."/>
            <person name="Wentzel A."/>
            <person name="Liles M.R."/>
        </authorList>
    </citation>
    <scope>NUCLEOTIDE SEQUENCE</scope>
    <source>
        <strain evidence="7">DSM 41794</strain>
    </source>
</reference>
<comment type="cofactor">
    <cofactor evidence="1">
        <name>FMN</name>
        <dbReference type="ChEBI" id="CHEBI:58210"/>
    </cofactor>
</comment>
<dbReference type="PANTHER" id="PTHR10578:SF143">
    <property type="entry name" value="FMN-DEPENDENT ALPHA-HYDROXY ACID DEHYDROGENASE PB1A11.03"/>
    <property type="match status" value="1"/>
</dbReference>
<dbReference type="Pfam" id="PF01070">
    <property type="entry name" value="FMN_dh"/>
    <property type="match status" value="1"/>
</dbReference>
<feature type="binding site" evidence="5">
    <location>
        <position position="261"/>
    </location>
    <ligand>
        <name>FMN</name>
        <dbReference type="ChEBI" id="CHEBI:58210"/>
    </ligand>
</feature>
<evidence type="ECO:0000259" key="6">
    <source>
        <dbReference type="PROSITE" id="PS51349"/>
    </source>
</evidence>
<feature type="binding site" evidence="5">
    <location>
        <position position="46"/>
    </location>
    <ligand>
        <name>glyoxylate</name>
        <dbReference type="ChEBI" id="CHEBI:36655"/>
    </ligand>
</feature>